<feature type="chain" id="PRO_5007391294" evidence="3">
    <location>
        <begin position="21"/>
        <end position="362"/>
    </location>
</feature>
<evidence type="ECO:0000313" key="5">
    <source>
        <dbReference type="EMBL" id="CEK71761.1"/>
    </source>
</evidence>
<feature type="compositionally biased region" description="Basic and acidic residues" evidence="1">
    <location>
        <begin position="341"/>
        <end position="362"/>
    </location>
</feature>
<feature type="signal peptide" evidence="3">
    <location>
        <begin position="1"/>
        <end position="20"/>
    </location>
</feature>
<feature type="transmembrane region" description="Helical" evidence="2">
    <location>
        <begin position="268"/>
        <end position="290"/>
    </location>
</feature>
<keyword evidence="2" id="KW-0812">Transmembrane</keyword>
<feature type="region of interest" description="Disordered" evidence="1">
    <location>
        <begin position="314"/>
        <end position="362"/>
    </location>
</feature>
<protein>
    <submittedName>
        <fullName evidence="4">Uncharacterized protein</fullName>
    </submittedName>
</protein>
<name>A0A0B6ZVF2_9EUPU</name>
<evidence type="ECO:0000313" key="4">
    <source>
        <dbReference type="EMBL" id="CEK71760.1"/>
    </source>
</evidence>
<keyword evidence="2" id="KW-1133">Transmembrane helix</keyword>
<dbReference type="EMBL" id="HACG01024896">
    <property type="protein sequence ID" value="CEK71761.1"/>
    <property type="molecule type" value="Transcribed_RNA"/>
</dbReference>
<accession>A0A0B6ZVF2</accession>
<keyword evidence="3" id="KW-0732">Signal</keyword>
<dbReference type="EMBL" id="HACG01024895">
    <property type="protein sequence ID" value="CEK71760.1"/>
    <property type="molecule type" value="Transcribed_RNA"/>
</dbReference>
<sequence length="362" mass="40224">MLLFLHIVIVLALSTRIIVGQKIVLNDLEFVTPCNEHLRNRTDKYRLTGTYGPNFVSHQDSGWLSFVTVEILKAGSQQFADICSVPVGPEAEYCDPFSTQSCYCDHIDRNDGSAHIVVLVTANTSHSQGIVRAAWQNRNGTYVYSDRNLTVPRIYEVNAASLVLRVNDQEVEETSDTCSSKFIVNEDNTVELCCSKTVSPCYPRISFNETIVAENQNKCAVYTFIPSNESYKVNLLKSYTVCGRADVMQAGSCMMYTSSKKRGVGTGVIIAAVSVTLILLCLLGIGGYFLMKWMKKNHMKPFFVDHEVGAVAKHQPTDGSGDKATPNINGQDYESAQPLVNEKDKSANNENKEDKPKVEFRE</sequence>
<proteinExistence type="predicted"/>
<evidence type="ECO:0000256" key="2">
    <source>
        <dbReference type="SAM" id="Phobius"/>
    </source>
</evidence>
<reference evidence="4" key="1">
    <citation type="submission" date="2014-12" db="EMBL/GenBank/DDBJ databases">
        <title>Insight into the proteome of Arion vulgaris.</title>
        <authorList>
            <person name="Aradska J."/>
            <person name="Bulat T."/>
            <person name="Smidak R."/>
            <person name="Sarate P."/>
            <person name="Gangsoo J."/>
            <person name="Sialana F."/>
            <person name="Bilban M."/>
            <person name="Lubec G."/>
        </authorList>
    </citation>
    <scope>NUCLEOTIDE SEQUENCE</scope>
    <source>
        <tissue evidence="4">Skin</tissue>
    </source>
</reference>
<dbReference type="AlphaFoldDB" id="A0A0B6ZVF2"/>
<evidence type="ECO:0000256" key="1">
    <source>
        <dbReference type="SAM" id="MobiDB-lite"/>
    </source>
</evidence>
<gene>
    <name evidence="4" type="primary">ORF79718</name>
    <name evidence="5" type="synonym">ORF79720</name>
</gene>
<keyword evidence="2" id="KW-0472">Membrane</keyword>
<evidence type="ECO:0000256" key="3">
    <source>
        <dbReference type="SAM" id="SignalP"/>
    </source>
</evidence>
<organism evidence="4">
    <name type="scientific">Arion vulgaris</name>
    <dbReference type="NCBI Taxonomy" id="1028688"/>
    <lineage>
        <taxon>Eukaryota</taxon>
        <taxon>Metazoa</taxon>
        <taxon>Spiralia</taxon>
        <taxon>Lophotrochozoa</taxon>
        <taxon>Mollusca</taxon>
        <taxon>Gastropoda</taxon>
        <taxon>Heterobranchia</taxon>
        <taxon>Euthyneura</taxon>
        <taxon>Panpulmonata</taxon>
        <taxon>Eupulmonata</taxon>
        <taxon>Stylommatophora</taxon>
        <taxon>Helicina</taxon>
        <taxon>Arionoidea</taxon>
        <taxon>Arionidae</taxon>
        <taxon>Arion</taxon>
    </lineage>
</organism>